<feature type="compositionally biased region" description="Basic and acidic residues" evidence="1">
    <location>
        <begin position="92"/>
        <end position="102"/>
    </location>
</feature>
<reference evidence="3" key="1">
    <citation type="journal article" date="2009" name="PLoS Genet.">
        <title>Sequencing, mapping, and analysis of 27,455 maize full-length cDNAs.</title>
        <authorList>
            <person name="Soderlund C."/>
            <person name="Descour A."/>
            <person name="Kudrna D."/>
            <person name="Bomhoff M."/>
            <person name="Boyd L."/>
            <person name="Currie J."/>
            <person name="Angelova A."/>
            <person name="Collura K."/>
            <person name="Wissotski M."/>
            <person name="Ashley E."/>
            <person name="Morrow D."/>
            <person name="Fernandes J."/>
            <person name="Walbot V."/>
            <person name="Yu Y."/>
        </authorList>
    </citation>
    <scope>NUCLEOTIDE SEQUENCE</scope>
    <source>
        <strain evidence="3">B73</strain>
    </source>
</reference>
<dbReference type="EMBL" id="BT086012">
    <property type="protein sequence ID" value="ACR36365.1"/>
    <property type="molecule type" value="mRNA"/>
</dbReference>
<sequence length="111" mass="11514">MPSFAVAAGWWLVLLAREVASIERLLLFFASFAAAAVMVAVCCEKRLPGAVVRLAVAAGGTGDGFLRALLSAPKLRISPDSGLKNGGVAAKEGVDAKSEKLSSRRNGPWCA</sequence>
<dbReference type="EMBL" id="BT085577">
    <property type="protein sequence ID" value="ACR35930.1"/>
    <property type="molecule type" value="mRNA"/>
</dbReference>
<keyword evidence="2" id="KW-0472">Membrane</keyword>
<proteinExistence type="evidence at transcript level"/>
<keyword evidence="2" id="KW-1133">Transmembrane helix</keyword>
<feature type="region of interest" description="Disordered" evidence="1">
    <location>
        <begin position="81"/>
        <end position="111"/>
    </location>
</feature>
<dbReference type="AlphaFoldDB" id="C4J430"/>
<protein>
    <submittedName>
        <fullName evidence="3">Uncharacterized protein</fullName>
    </submittedName>
</protein>
<name>C4J430_MAIZE</name>
<accession>C4J430</accession>
<evidence type="ECO:0000256" key="1">
    <source>
        <dbReference type="SAM" id="MobiDB-lite"/>
    </source>
</evidence>
<feature type="transmembrane region" description="Helical" evidence="2">
    <location>
        <begin position="26"/>
        <end position="43"/>
    </location>
</feature>
<evidence type="ECO:0000256" key="2">
    <source>
        <dbReference type="SAM" id="Phobius"/>
    </source>
</evidence>
<reference evidence="3" key="2">
    <citation type="submission" date="2012-06" db="EMBL/GenBank/DDBJ databases">
        <authorList>
            <person name="Yu Y."/>
            <person name="Currie J."/>
            <person name="Lomeli R."/>
            <person name="Angelova A."/>
            <person name="Collura K."/>
            <person name="Wissotski M."/>
            <person name="Campos D."/>
            <person name="Kudrna D."/>
            <person name="Golser W."/>
            <person name="Ashely E."/>
            <person name="Descour A."/>
            <person name="Fernandes J."/>
            <person name="Soderlund C."/>
            <person name="Walbot V."/>
        </authorList>
    </citation>
    <scope>NUCLEOTIDE SEQUENCE</scope>
    <source>
        <strain evidence="3">B73</strain>
    </source>
</reference>
<organism evidence="3">
    <name type="scientific">Zea mays</name>
    <name type="common">Maize</name>
    <dbReference type="NCBI Taxonomy" id="4577"/>
    <lineage>
        <taxon>Eukaryota</taxon>
        <taxon>Viridiplantae</taxon>
        <taxon>Streptophyta</taxon>
        <taxon>Embryophyta</taxon>
        <taxon>Tracheophyta</taxon>
        <taxon>Spermatophyta</taxon>
        <taxon>Magnoliopsida</taxon>
        <taxon>Liliopsida</taxon>
        <taxon>Poales</taxon>
        <taxon>Poaceae</taxon>
        <taxon>PACMAD clade</taxon>
        <taxon>Panicoideae</taxon>
        <taxon>Andropogonodae</taxon>
        <taxon>Andropogoneae</taxon>
        <taxon>Tripsacinae</taxon>
        <taxon>Zea</taxon>
    </lineage>
</organism>
<evidence type="ECO:0000313" key="3">
    <source>
        <dbReference type="EMBL" id="ACR35930.1"/>
    </source>
</evidence>
<keyword evidence="2" id="KW-0812">Transmembrane</keyword>